<comment type="caution">
    <text evidence="6">The sequence shown here is derived from an EMBL/GenBank/DDBJ whole genome shotgun (WGS) entry which is preliminary data.</text>
</comment>
<dbReference type="AlphaFoldDB" id="A0A318HH54"/>
<keyword evidence="3 5" id="KW-1133">Transmembrane helix</keyword>
<dbReference type="OrthoDB" id="3790625at2"/>
<accession>A0A318HH54</accession>
<sequence>MNLALWIIAIVLAVAFAGSGVMKLAVPKDKLVTAGQGWAQDVSPTNIRLIGRVELLGAVGLVLPAAVHIAPILVPLAAVGLALVMVGAIVVHARRKEPMNIVVNVVLISLAVFVALGRFGPYPFSS</sequence>
<dbReference type="Proteomes" id="UP000247781">
    <property type="component" value="Unassembled WGS sequence"/>
</dbReference>
<evidence type="ECO:0000256" key="2">
    <source>
        <dbReference type="ARBA" id="ARBA00022692"/>
    </source>
</evidence>
<feature type="transmembrane region" description="Helical" evidence="5">
    <location>
        <begin position="65"/>
        <end position="89"/>
    </location>
</feature>
<dbReference type="RefSeq" id="WP_110318890.1">
    <property type="nucleotide sequence ID" value="NZ_QJJU01000022.1"/>
</dbReference>
<evidence type="ECO:0000256" key="5">
    <source>
        <dbReference type="SAM" id="Phobius"/>
    </source>
</evidence>
<dbReference type="Pfam" id="PF13564">
    <property type="entry name" value="DoxX_2"/>
    <property type="match status" value="1"/>
</dbReference>
<gene>
    <name evidence="6" type="ORF">C8E89_12226</name>
</gene>
<dbReference type="InterPro" id="IPR032808">
    <property type="entry name" value="DoxX"/>
</dbReference>
<dbReference type="EMBL" id="QJJU01000022">
    <property type="protein sequence ID" value="PXX03366.1"/>
    <property type="molecule type" value="Genomic_DNA"/>
</dbReference>
<evidence type="ECO:0000256" key="4">
    <source>
        <dbReference type="ARBA" id="ARBA00023136"/>
    </source>
</evidence>
<reference evidence="7" key="1">
    <citation type="submission" date="2018-05" db="EMBL/GenBank/DDBJ databases">
        <authorList>
            <person name="Deangelis K."/>
            <person name="Huntemann M."/>
            <person name="Clum A."/>
            <person name="Pillay M."/>
            <person name="Palaniappan K."/>
            <person name="Varghese N."/>
            <person name="Mikhailova N."/>
            <person name="Stamatis D."/>
            <person name="Reddy T."/>
            <person name="Daum C."/>
            <person name="Shapiro N."/>
            <person name="Ivanova N."/>
            <person name="Kyrpides N."/>
            <person name="Woyke T."/>
        </authorList>
    </citation>
    <scope>NUCLEOTIDE SEQUENCE [LARGE SCALE GENOMIC DNA]</scope>
    <source>
        <strain evidence="7">GAS496</strain>
    </source>
</reference>
<keyword evidence="2 5" id="KW-0812">Transmembrane</keyword>
<feature type="transmembrane region" description="Helical" evidence="5">
    <location>
        <begin position="101"/>
        <end position="120"/>
    </location>
</feature>
<organism evidence="6 7">
    <name type="scientific">Mycolicibacterium moriokaense</name>
    <dbReference type="NCBI Taxonomy" id="39691"/>
    <lineage>
        <taxon>Bacteria</taxon>
        <taxon>Bacillati</taxon>
        <taxon>Actinomycetota</taxon>
        <taxon>Actinomycetes</taxon>
        <taxon>Mycobacteriales</taxon>
        <taxon>Mycobacteriaceae</taxon>
        <taxon>Mycolicibacterium</taxon>
    </lineage>
</organism>
<keyword evidence="7" id="KW-1185">Reference proteome</keyword>
<evidence type="ECO:0000313" key="6">
    <source>
        <dbReference type="EMBL" id="PXX03366.1"/>
    </source>
</evidence>
<comment type="subcellular location">
    <subcellularLocation>
        <location evidence="1">Membrane</location>
        <topology evidence="1">Multi-pass membrane protein</topology>
    </subcellularLocation>
</comment>
<reference evidence="6 7" key="2">
    <citation type="submission" date="2018-06" db="EMBL/GenBank/DDBJ databases">
        <title>Sequencing of bacterial isolates from soil warming experiment in Harvard Forest, Massachusetts, USA.</title>
        <authorList>
            <person name="Deangelis K.PhD."/>
        </authorList>
    </citation>
    <scope>NUCLEOTIDE SEQUENCE [LARGE SCALE GENOMIC DNA]</scope>
    <source>
        <strain evidence="6 7">GAS496</strain>
    </source>
</reference>
<evidence type="ECO:0000313" key="7">
    <source>
        <dbReference type="Proteomes" id="UP000247781"/>
    </source>
</evidence>
<evidence type="ECO:0000256" key="3">
    <source>
        <dbReference type="ARBA" id="ARBA00022989"/>
    </source>
</evidence>
<name>A0A318HH54_9MYCO</name>
<keyword evidence="4 5" id="KW-0472">Membrane</keyword>
<dbReference type="GO" id="GO:0016020">
    <property type="term" value="C:membrane"/>
    <property type="evidence" value="ECO:0007669"/>
    <property type="project" value="UniProtKB-SubCell"/>
</dbReference>
<evidence type="ECO:0000256" key="1">
    <source>
        <dbReference type="ARBA" id="ARBA00004141"/>
    </source>
</evidence>
<protein>
    <submittedName>
        <fullName evidence="6">DoxX-like protein</fullName>
    </submittedName>
</protein>
<proteinExistence type="predicted"/>